<dbReference type="InterPro" id="IPR052543">
    <property type="entry name" value="HTH_Metal-responsive_Reg"/>
</dbReference>
<dbReference type="GO" id="GO:0003700">
    <property type="term" value="F:DNA-binding transcription factor activity"/>
    <property type="evidence" value="ECO:0007669"/>
    <property type="project" value="InterPro"/>
</dbReference>
<dbReference type="Gene3D" id="1.10.10.10">
    <property type="entry name" value="Winged helix-like DNA-binding domain superfamily/Winged helix DNA-binding domain"/>
    <property type="match status" value="1"/>
</dbReference>
<dbReference type="InterPro" id="IPR036390">
    <property type="entry name" value="WH_DNA-bd_sf"/>
</dbReference>
<dbReference type="PANTHER" id="PTHR39168">
    <property type="entry name" value="TRANSCRIPTIONAL REGULATOR-RELATED"/>
    <property type="match status" value="1"/>
</dbReference>
<dbReference type="GO" id="GO:0097063">
    <property type="term" value="F:cadmium ion sensor activity"/>
    <property type="evidence" value="ECO:0007669"/>
    <property type="project" value="TreeGrafter"/>
</dbReference>
<dbReference type="PROSITE" id="PS50987">
    <property type="entry name" value="HTH_ARSR_2"/>
    <property type="match status" value="1"/>
</dbReference>
<accession>A0AAE5AV28</accession>
<dbReference type="Proteomes" id="UP000436692">
    <property type="component" value="Unassembled WGS sequence"/>
</dbReference>
<dbReference type="Pfam" id="PF01022">
    <property type="entry name" value="HTH_5"/>
    <property type="match status" value="1"/>
</dbReference>
<evidence type="ECO:0000313" key="3">
    <source>
        <dbReference type="Proteomes" id="UP000436692"/>
    </source>
</evidence>
<dbReference type="InterPro" id="IPR011991">
    <property type="entry name" value="ArsR-like_HTH"/>
</dbReference>
<dbReference type="SUPFAM" id="SSF46785">
    <property type="entry name" value="Winged helix' DNA-binding domain"/>
    <property type="match status" value="1"/>
</dbReference>
<dbReference type="GO" id="GO:0046686">
    <property type="term" value="P:response to cadmium ion"/>
    <property type="evidence" value="ECO:0007669"/>
    <property type="project" value="TreeGrafter"/>
</dbReference>
<dbReference type="InterPro" id="IPR001845">
    <property type="entry name" value="HTH_ArsR_DNA-bd_dom"/>
</dbReference>
<organism evidence="2 3">
    <name type="scientific">Agrobacterium vitis</name>
    <name type="common">Rhizobium vitis</name>
    <dbReference type="NCBI Taxonomy" id="373"/>
    <lineage>
        <taxon>Bacteria</taxon>
        <taxon>Pseudomonadati</taxon>
        <taxon>Pseudomonadota</taxon>
        <taxon>Alphaproteobacteria</taxon>
        <taxon>Hyphomicrobiales</taxon>
        <taxon>Rhizobiaceae</taxon>
        <taxon>Rhizobium/Agrobacterium group</taxon>
        <taxon>Agrobacterium</taxon>
    </lineage>
</organism>
<name>A0AAE5AV28_AGRVI</name>
<evidence type="ECO:0000259" key="1">
    <source>
        <dbReference type="PROSITE" id="PS50987"/>
    </source>
</evidence>
<dbReference type="EMBL" id="WPHM01000002">
    <property type="protein sequence ID" value="MUZ56961.1"/>
    <property type="molecule type" value="Genomic_DNA"/>
</dbReference>
<gene>
    <name evidence="2" type="ORF">GOZ95_05725</name>
</gene>
<dbReference type="GO" id="GO:0010288">
    <property type="term" value="P:response to lead ion"/>
    <property type="evidence" value="ECO:0007669"/>
    <property type="project" value="TreeGrafter"/>
</dbReference>
<dbReference type="GO" id="GO:0032791">
    <property type="term" value="F:lead ion binding"/>
    <property type="evidence" value="ECO:0007669"/>
    <property type="project" value="TreeGrafter"/>
</dbReference>
<sequence length="234" mass="25223">MSMTDELKVAARIAGMLSDPCRLQMLQSLTWGPCSVAELVELTGSSQSNVSNHLRNLRDHSLVEAEKIGRLVFYRVSSPAVAEVISSLSWAATGSANATTMQTPEPLRTARACYDHLAGDVGVRVFKGLVKHGGLTEAKFPWAEVEMGPNAEAVFGRLGVDLAKLELNNGYRRLAFGCPDWSEQGQSHIGGHIGAFLFKHFLAQGWLQTAASRAVKVTESGKRALGWLIGTSEG</sequence>
<dbReference type="InterPro" id="IPR036388">
    <property type="entry name" value="WH-like_DNA-bd_sf"/>
</dbReference>
<dbReference type="CDD" id="cd00090">
    <property type="entry name" value="HTH_ARSR"/>
    <property type="match status" value="1"/>
</dbReference>
<dbReference type="AlphaFoldDB" id="A0AAE5AV28"/>
<dbReference type="PRINTS" id="PR00778">
    <property type="entry name" value="HTHARSR"/>
</dbReference>
<protein>
    <submittedName>
        <fullName evidence="2">Metalloregulator ArsR/SmtB family transcription factor</fullName>
    </submittedName>
</protein>
<reference evidence="2 3" key="1">
    <citation type="submission" date="2019-12" db="EMBL/GenBank/DDBJ databases">
        <title>Whole-genome sequencing of Allorhizobium vitis.</title>
        <authorList>
            <person name="Gan H.M."/>
            <person name="Szegedi E."/>
            <person name="Burr T."/>
            <person name="Savka M.A."/>
        </authorList>
    </citation>
    <scope>NUCLEOTIDE SEQUENCE [LARGE SCALE GENOMIC DNA]</scope>
    <source>
        <strain evidence="2 3">CG989</strain>
    </source>
</reference>
<feature type="domain" description="HTH arsR-type" evidence="1">
    <location>
        <begin position="2"/>
        <end position="96"/>
    </location>
</feature>
<comment type="caution">
    <text evidence="2">The sequence shown here is derived from an EMBL/GenBank/DDBJ whole genome shotgun (WGS) entry which is preliminary data.</text>
</comment>
<proteinExistence type="predicted"/>
<dbReference type="NCBIfam" id="NF033788">
    <property type="entry name" value="HTH_metalloreg"/>
    <property type="match status" value="1"/>
</dbReference>
<dbReference type="GO" id="GO:0003677">
    <property type="term" value="F:DNA binding"/>
    <property type="evidence" value="ECO:0007669"/>
    <property type="project" value="TreeGrafter"/>
</dbReference>
<dbReference type="PANTHER" id="PTHR39168:SF2">
    <property type="entry name" value="HTH-TYPE TRANSCRIPTIONAL REGULATOR CMTR"/>
    <property type="match status" value="1"/>
</dbReference>
<evidence type="ECO:0000313" key="2">
    <source>
        <dbReference type="EMBL" id="MUZ56961.1"/>
    </source>
</evidence>
<dbReference type="SMART" id="SM00418">
    <property type="entry name" value="HTH_ARSR"/>
    <property type="match status" value="1"/>
</dbReference>